<dbReference type="InterPro" id="IPR018958">
    <property type="entry name" value="Knr4/Smi1-like_dom"/>
</dbReference>
<gene>
    <name evidence="2" type="ORF">NK6_8406</name>
</gene>
<sequence length="178" mass="20169">MARFCAEERDRMNIADFIAGVDRARAEQPTLAALEAFEKSIGCRLPDEYRQFLMVCAGGYFQGSAEFNWPQGHWAGAVQEVLGLRRDECSLVQTRQTPQWPTVDELLWIMSDHGGNPICMTIDKAHFGKIWFIDHEIAEYEKPWTLAEAMSNEWGYVLPLAPTFGDFVAGLYEQAEAS</sequence>
<organism evidence="2 3">
    <name type="scientific">Bradyrhizobium diazoefficiens</name>
    <dbReference type="NCBI Taxonomy" id="1355477"/>
    <lineage>
        <taxon>Bacteria</taxon>
        <taxon>Pseudomonadati</taxon>
        <taxon>Pseudomonadota</taxon>
        <taxon>Alphaproteobacteria</taxon>
        <taxon>Hyphomicrobiales</taxon>
        <taxon>Nitrobacteraceae</taxon>
        <taxon>Bradyrhizobium</taxon>
    </lineage>
</organism>
<evidence type="ECO:0000313" key="3">
    <source>
        <dbReference type="Proteomes" id="UP000063308"/>
    </source>
</evidence>
<proteinExistence type="predicted"/>
<name>A0A0E3VWV2_9BRAD</name>
<dbReference type="SUPFAM" id="SSF160631">
    <property type="entry name" value="SMI1/KNR4-like"/>
    <property type="match status" value="1"/>
</dbReference>
<dbReference type="Pfam" id="PF09346">
    <property type="entry name" value="SMI1_KNR4"/>
    <property type="match status" value="1"/>
</dbReference>
<protein>
    <recommendedName>
        <fullName evidence="1">Knr4/Smi1-like domain-containing protein</fullName>
    </recommendedName>
</protein>
<evidence type="ECO:0000259" key="1">
    <source>
        <dbReference type="SMART" id="SM00860"/>
    </source>
</evidence>
<dbReference type="EMBL" id="AP014685">
    <property type="protein sequence ID" value="BAR61555.1"/>
    <property type="molecule type" value="Genomic_DNA"/>
</dbReference>
<evidence type="ECO:0000313" key="2">
    <source>
        <dbReference type="EMBL" id="BAR61555.1"/>
    </source>
</evidence>
<dbReference type="AlphaFoldDB" id="A0A0E3VWV2"/>
<reference evidence="2 3" key="1">
    <citation type="submission" date="2014-11" db="EMBL/GenBank/DDBJ databases">
        <title>Symbiosis island explosion on the genome of extra-slow-growing strains of soybean bradyrhizobia with massive insertion sequences.</title>
        <authorList>
            <person name="Iida T."/>
            <person name="Minamisawa K."/>
        </authorList>
    </citation>
    <scope>NUCLEOTIDE SEQUENCE [LARGE SCALE GENOMIC DNA]</scope>
    <source>
        <strain evidence="2 3">NK6</strain>
    </source>
</reference>
<dbReference type="InterPro" id="IPR037883">
    <property type="entry name" value="Knr4/Smi1-like_sf"/>
</dbReference>
<dbReference type="Proteomes" id="UP000063308">
    <property type="component" value="Chromosome"/>
</dbReference>
<feature type="domain" description="Knr4/Smi1-like" evidence="1">
    <location>
        <begin position="28"/>
        <end position="170"/>
    </location>
</feature>
<dbReference type="SMART" id="SM00860">
    <property type="entry name" value="SMI1_KNR4"/>
    <property type="match status" value="1"/>
</dbReference>
<dbReference type="Gene3D" id="3.40.1580.10">
    <property type="entry name" value="SMI1/KNR4-like"/>
    <property type="match status" value="1"/>
</dbReference>
<accession>A0A0E3VWV2</accession>